<keyword evidence="3" id="KW-1185">Reference proteome</keyword>
<feature type="compositionally biased region" description="Gly residues" evidence="1">
    <location>
        <begin position="261"/>
        <end position="280"/>
    </location>
</feature>
<feature type="compositionally biased region" description="Gly residues" evidence="1">
    <location>
        <begin position="222"/>
        <end position="242"/>
    </location>
</feature>
<feature type="compositionally biased region" description="Polar residues" evidence="1">
    <location>
        <begin position="371"/>
        <end position="380"/>
    </location>
</feature>
<accession>A0ABD5UIL6</accession>
<dbReference type="RefSeq" id="WP_379764531.1">
    <property type="nucleotide sequence ID" value="NZ_JBHSXI010000001.1"/>
</dbReference>
<protein>
    <recommendedName>
        <fullName evidence="4">PGF-CTERM sorting domain-containing protein</fullName>
    </recommendedName>
</protein>
<evidence type="ECO:0008006" key="4">
    <source>
        <dbReference type="Google" id="ProtNLM"/>
    </source>
</evidence>
<comment type="caution">
    <text evidence="2">The sequence shown here is derived from an EMBL/GenBank/DDBJ whole genome shotgun (WGS) entry which is preliminary data.</text>
</comment>
<gene>
    <name evidence="2" type="ORF">ACFQEY_02675</name>
</gene>
<organism evidence="2 3">
    <name type="scientific">Halorubrum trueperi</name>
    <dbReference type="NCBI Taxonomy" id="2004704"/>
    <lineage>
        <taxon>Archaea</taxon>
        <taxon>Methanobacteriati</taxon>
        <taxon>Methanobacteriota</taxon>
        <taxon>Stenosarchaea group</taxon>
        <taxon>Halobacteria</taxon>
        <taxon>Halobacteriales</taxon>
        <taxon>Haloferacaceae</taxon>
        <taxon>Halorubrum</taxon>
    </lineage>
</organism>
<feature type="compositionally biased region" description="Polar residues" evidence="1">
    <location>
        <begin position="192"/>
        <end position="202"/>
    </location>
</feature>
<feature type="compositionally biased region" description="Basic and acidic residues" evidence="1">
    <location>
        <begin position="180"/>
        <end position="191"/>
    </location>
</feature>
<proteinExistence type="predicted"/>
<feature type="region of interest" description="Disordered" evidence="1">
    <location>
        <begin position="180"/>
        <end position="242"/>
    </location>
</feature>
<dbReference type="AlphaFoldDB" id="A0ABD5UIL6"/>
<feature type="compositionally biased region" description="Low complexity" evidence="1">
    <location>
        <begin position="281"/>
        <end position="300"/>
    </location>
</feature>
<sequence>MNGTLPPGSYEIAVRSEHGNVATTNETAVTLRNRSTSGVAAYTTSTLDPAEFGSGEAVRNAITNGTLSRSSTIADNDTVVYGVNASGLTGLPETKNVTLATGADLDGVDGFAFGIRSRDAESGELNATNGTGDIPENATVHLDESGLYLVADAADALATDDRPADDEAFTAAFRVNDDRLREATADPESDHTVTANLTYSRRTQTEDAETTSVDGDLDGEGAVDGGGTGGGEVAGGGTGGGVASGDAGGIGTGGGTGGAGGTGGGAGGGDTIGSAGGSGTRGDANSSDGSGGSDRTAGSSPPTDTPGTQGDLPNGDRFGVRPAADLRSAAPSTSVAVLTASAAERRSNDTDARAVRPAASDGRTAAAENATGESADSPATPNYEDAPIRTTADDVPGFGPLTALGAIVGASLLVGYRRRVGL</sequence>
<dbReference type="Proteomes" id="UP001596333">
    <property type="component" value="Unassembled WGS sequence"/>
</dbReference>
<name>A0ABD5UIL6_9EURY</name>
<evidence type="ECO:0000256" key="1">
    <source>
        <dbReference type="SAM" id="MobiDB-lite"/>
    </source>
</evidence>
<reference evidence="2 3" key="1">
    <citation type="journal article" date="2019" name="Int. J. Syst. Evol. Microbiol.">
        <title>The Global Catalogue of Microorganisms (GCM) 10K type strain sequencing project: providing services to taxonomists for standard genome sequencing and annotation.</title>
        <authorList>
            <consortium name="The Broad Institute Genomics Platform"/>
            <consortium name="The Broad Institute Genome Sequencing Center for Infectious Disease"/>
            <person name="Wu L."/>
            <person name="Ma J."/>
        </authorList>
    </citation>
    <scope>NUCLEOTIDE SEQUENCE [LARGE SCALE GENOMIC DNA]</scope>
    <source>
        <strain evidence="2 3">Y73</strain>
    </source>
</reference>
<feature type="compositionally biased region" description="Low complexity" evidence="1">
    <location>
        <begin position="328"/>
        <end position="342"/>
    </location>
</feature>
<evidence type="ECO:0000313" key="3">
    <source>
        <dbReference type="Proteomes" id="UP001596333"/>
    </source>
</evidence>
<feature type="region of interest" description="Disordered" evidence="1">
    <location>
        <begin position="261"/>
        <end position="391"/>
    </location>
</feature>
<feature type="compositionally biased region" description="Basic and acidic residues" evidence="1">
    <location>
        <begin position="343"/>
        <end position="354"/>
    </location>
</feature>
<evidence type="ECO:0000313" key="2">
    <source>
        <dbReference type="EMBL" id="MFC6887962.1"/>
    </source>
</evidence>
<dbReference type="EMBL" id="JBHSXI010000001">
    <property type="protein sequence ID" value="MFC6887962.1"/>
    <property type="molecule type" value="Genomic_DNA"/>
</dbReference>